<keyword evidence="3" id="KW-0560">Oxidoreductase</keyword>
<dbReference type="EMBL" id="CDHK01000009">
    <property type="protein sequence ID" value="CEJ60636.1"/>
    <property type="molecule type" value="Genomic_DNA"/>
</dbReference>
<name>A0A0F7TXI1_PENBI</name>
<dbReference type="PANTHER" id="PTHR47706">
    <property type="entry name" value="NMRA-LIKE FAMILY PROTEIN"/>
    <property type="match status" value="1"/>
</dbReference>
<proteinExistence type="inferred from homology"/>
<dbReference type="GO" id="GO:0016491">
    <property type="term" value="F:oxidoreductase activity"/>
    <property type="evidence" value="ECO:0007669"/>
    <property type="project" value="UniProtKB-KW"/>
</dbReference>
<keyword evidence="2" id="KW-0521">NADP</keyword>
<evidence type="ECO:0000256" key="1">
    <source>
        <dbReference type="ARBA" id="ARBA00005725"/>
    </source>
</evidence>
<gene>
    <name evidence="5" type="ORF">PMG11_09204</name>
</gene>
<organism evidence="5 6">
    <name type="scientific">Penicillium brasilianum</name>
    <dbReference type="NCBI Taxonomy" id="104259"/>
    <lineage>
        <taxon>Eukaryota</taxon>
        <taxon>Fungi</taxon>
        <taxon>Dikarya</taxon>
        <taxon>Ascomycota</taxon>
        <taxon>Pezizomycotina</taxon>
        <taxon>Eurotiomycetes</taxon>
        <taxon>Eurotiomycetidae</taxon>
        <taxon>Eurotiales</taxon>
        <taxon>Aspergillaceae</taxon>
        <taxon>Penicillium</taxon>
    </lineage>
</organism>
<evidence type="ECO:0000313" key="5">
    <source>
        <dbReference type="EMBL" id="CEJ60636.1"/>
    </source>
</evidence>
<evidence type="ECO:0000256" key="3">
    <source>
        <dbReference type="ARBA" id="ARBA00023002"/>
    </source>
</evidence>
<sequence length="311" mass="36014">MQQHTSSPKKVAIAGTGCLARYFIEEFTCHGHDLVVLTRTRKSFLDEMRVTQRVTDYTVNDLRDCLDDCDTILSFINAPYPTHTEIHLNILQACRLSRKCKRFIPAEWAINIEDFPEHPMFNTDSREPIREALKRQNEIQYTFVCHGWFMDYLVPVAQRHISEIGEGWPMNHEQKVFMLYGDGHSFLSLTSCRDLARAIAILLDHSTWEEYTHISGHTLTYLDLFAIIQARDRNWILKKTTLADVVNRIVEAKSTTTKANSAQLQLMGFVGCNSEPEAKVKAQRDTYFSHIRFRNIHEFLDQALAHPEEIP</sequence>
<dbReference type="Gene3D" id="3.40.50.720">
    <property type="entry name" value="NAD(P)-binding Rossmann-like Domain"/>
    <property type="match status" value="1"/>
</dbReference>
<accession>A0A0F7TXI1</accession>
<dbReference type="InterPro" id="IPR036291">
    <property type="entry name" value="NAD(P)-bd_dom_sf"/>
</dbReference>
<dbReference type="InterPro" id="IPR051609">
    <property type="entry name" value="NmrA/Isoflavone_reductase-like"/>
</dbReference>
<keyword evidence="6" id="KW-1185">Reference proteome</keyword>
<dbReference type="InterPro" id="IPR008030">
    <property type="entry name" value="NmrA-like"/>
</dbReference>
<reference evidence="6" key="1">
    <citation type="journal article" date="2015" name="Genome Announc.">
        <title>Draft genome sequence of the fungus Penicillium brasilianum MG11.</title>
        <authorList>
            <person name="Horn F."/>
            <person name="Linde J."/>
            <person name="Mattern D.J."/>
            <person name="Walther G."/>
            <person name="Guthke R."/>
            <person name="Brakhage A.A."/>
            <person name="Valiante V."/>
        </authorList>
    </citation>
    <scope>NUCLEOTIDE SEQUENCE [LARGE SCALE GENOMIC DNA]</scope>
    <source>
        <strain evidence="6">MG11</strain>
    </source>
</reference>
<protein>
    <recommendedName>
        <fullName evidence="4">NmrA-like domain-containing protein</fullName>
    </recommendedName>
</protein>
<evidence type="ECO:0000259" key="4">
    <source>
        <dbReference type="Pfam" id="PF05368"/>
    </source>
</evidence>
<comment type="similarity">
    <text evidence="1">Belongs to the NmrA-type oxidoreductase family. Isoflavone reductase subfamily.</text>
</comment>
<dbReference type="Gene3D" id="3.90.25.10">
    <property type="entry name" value="UDP-galactose 4-epimerase, domain 1"/>
    <property type="match status" value="1"/>
</dbReference>
<feature type="domain" description="NmrA-like" evidence="4">
    <location>
        <begin position="12"/>
        <end position="230"/>
    </location>
</feature>
<evidence type="ECO:0000256" key="2">
    <source>
        <dbReference type="ARBA" id="ARBA00022857"/>
    </source>
</evidence>
<dbReference type="Pfam" id="PF05368">
    <property type="entry name" value="NmrA"/>
    <property type="match status" value="1"/>
</dbReference>
<evidence type="ECO:0000313" key="6">
    <source>
        <dbReference type="Proteomes" id="UP000042958"/>
    </source>
</evidence>
<dbReference type="OrthoDB" id="419598at2759"/>
<dbReference type="AlphaFoldDB" id="A0A0F7TXI1"/>
<dbReference type="SUPFAM" id="SSF51735">
    <property type="entry name" value="NAD(P)-binding Rossmann-fold domains"/>
    <property type="match status" value="1"/>
</dbReference>
<dbReference type="PANTHER" id="PTHR47706:SF4">
    <property type="entry name" value="NMRA-LIKE DOMAIN-CONTAINING PROTEIN"/>
    <property type="match status" value="1"/>
</dbReference>
<dbReference type="Proteomes" id="UP000042958">
    <property type="component" value="Unassembled WGS sequence"/>
</dbReference>